<dbReference type="EMBL" id="KN846958">
    <property type="protein sequence ID" value="KIW69211.1"/>
    <property type="molecule type" value="Genomic_DNA"/>
</dbReference>
<keyword evidence="2" id="KW-0812">Transmembrane</keyword>
<keyword evidence="2" id="KW-1133">Transmembrane helix</keyword>
<feature type="compositionally biased region" description="Low complexity" evidence="1">
    <location>
        <begin position="247"/>
        <end position="263"/>
    </location>
</feature>
<evidence type="ECO:0000313" key="5">
    <source>
        <dbReference type="Proteomes" id="UP000054266"/>
    </source>
</evidence>
<dbReference type="STRING" id="5601.A0A0D2CVN2"/>
<feature type="compositionally biased region" description="Polar residues" evidence="1">
    <location>
        <begin position="264"/>
        <end position="274"/>
    </location>
</feature>
<evidence type="ECO:0000313" key="4">
    <source>
        <dbReference type="EMBL" id="KIW69211.1"/>
    </source>
</evidence>
<keyword evidence="5" id="KW-1185">Reference proteome</keyword>
<accession>A0A0D2CVN2</accession>
<feature type="compositionally biased region" description="Polar residues" evidence="1">
    <location>
        <begin position="365"/>
        <end position="375"/>
    </location>
</feature>
<feature type="domain" description="Membrane anchor Opy2 N-terminal" evidence="3">
    <location>
        <begin position="14"/>
        <end position="48"/>
    </location>
</feature>
<evidence type="ECO:0000259" key="3">
    <source>
        <dbReference type="Pfam" id="PF09463"/>
    </source>
</evidence>
<dbReference type="Proteomes" id="UP000054266">
    <property type="component" value="Unassembled WGS sequence"/>
</dbReference>
<evidence type="ECO:0000256" key="1">
    <source>
        <dbReference type="SAM" id="MobiDB-lite"/>
    </source>
</evidence>
<name>A0A0D2CVN2_9EURO</name>
<gene>
    <name evidence="4" type="ORF">PV04_05101</name>
</gene>
<dbReference type="AlphaFoldDB" id="A0A0D2CVN2"/>
<organism evidence="4 5">
    <name type="scientific">Phialophora macrospora</name>
    <dbReference type="NCBI Taxonomy" id="1851006"/>
    <lineage>
        <taxon>Eukaryota</taxon>
        <taxon>Fungi</taxon>
        <taxon>Dikarya</taxon>
        <taxon>Ascomycota</taxon>
        <taxon>Pezizomycotina</taxon>
        <taxon>Eurotiomycetes</taxon>
        <taxon>Chaetothyriomycetidae</taxon>
        <taxon>Chaetothyriales</taxon>
        <taxon>Herpotrichiellaceae</taxon>
        <taxon>Phialophora</taxon>
    </lineage>
</organism>
<feature type="region of interest" description="Disordered" evidence="1">
    <location>
        <begin position="99"/>
        <end position="125"/>
    </location>
</feature>
<dbReference type="Pfam" id="PF09463">
    <property type="entry name" value="Opy2"/>
    <property type="match status" value="1"/>
</dbReference>
<feature type="transmembrane region" description="Helical" evidence="2">
    <location>
        <begin position="69"/>
        <end position="88"/>
    </location>
</feature>
<protein>
    <recommendedName>
        <fullName evidence="3">Membrane anchor Opy2 N-terminal domain-containing protein</fullName>
    </recommendedName>
</protein>
<dbReference type="InterPro" id="IPR018571">
    <property type="entry name" value="Membrane_anchor_Opy2_N"/>
</dbReference>
<reference evidence="4 5" key="1">
    <citation type="submission" date="2015-01" db="EMBL/GenBank/DDBJ databases">
        <title>The Genome Sequence of Capronia semiimmersa CBS27337.</title>
        <authorList>
            <consortium name="The Broad Institute Genomics Platform"/>
            <person name="Cuomo C."/>
            <person name="de Hoog S."/>
            <person name="Gorbushina A."/>
            <person name="Stielow B."/>
            <person name="Teixiera M."/>
            <person name="Abouelleil A."/>
            <person name="Chapman S.B."/>
            <person name="Priest M."/>
            <person name="Young S.K."/>
            <person name="Wortman J."/>
            <person name="Nusbaum C."/>
            <person name="Birren B."/>
        </authorList>
    </citation>
    <scope>NUCLEOTIDE SEQUENCE [LARGE SCALE GENOMIC DNA]</scope>
    <source>
        <strain evidence="4 5">CBS 27337</strain>
    </source>
</reference>
<sequence length="442" mass="46656">MALDSSPHRLFRRCVQCPPDPPVCPSCAVDETCSLTAQSCDSCASTTCVKIGSLPGQSAPKKSTPVGPIVGGVLGAVVLLAVVIYLVYRFYFRKRQRAPAWDPPEKRDQSTLHRANRQSTRSAHSIASTVLTRASNVIQIAYIPGVTVRSPPESPGLLVPPVPAIPGSLAGNSAASSPQLEQHFFMPRDLRDSTWSDTSSIDPRFSVAPSLARASVATTIYRSDAIVPPVPAVQAFRAQANVVSVKSGSNTPGTSSTPSSRTPQIPQVSKMGSGNSSIVARNVTARPIEVKKANPANKVPTLANLAKEAARKSSTGTSSQESVQVFVDEKEVVASPAATTPSTVIEESPVSPLVIPRQPFAANHSARSSSVSGIQDFSRGSSSGTTHRHTGSATLSALIEDSINRARDPQHMIVASPTLRPELVKHDAGPFSDDNEVKENLP</sequence>
<feature type="region of interest" description="Disordered" evidence="1">
    <location>
        <begin position="364"/>
        <end position="390"/>
    </location>
</feature>
<feature type="region of interest" description="Disordered" evidence="1">
    <location>
        <begin position="244"/>
        <end position="274"/>
    </location>
</feature>
<proteinExistence type="predicted"/>
<dbReference type="HOGENOM" id="CLU_030352_2_1_1"/>
<feature type="region of interest" description="Disordered" evidence="1">
    <location>
        <begin position="419"/>
        <end position="442"/>
    </location>
</feature>
<evidence type="ECO:0000256" key="2">
    <source>
        <dbReference type="SAM" id="Phobius"/>
    </source>
</evidence>
<keyword evidence="2" id="KW-0472">Membrane</keyword>